<protein>
    <recommendedName>
        <fullName evidence="3">Glycine zipper domain-containing protein</fullName>
    </recommendedName>
</protein>
<accession>A0AAU7CNR5</accession>
<evidence type="ECO:0000313" key="2">
    <source>
        <dbReference type="EMBL" id="XBH06735.1"/>
    </source>
</evidence>
<feature type="region of interest" description="Disordered" evidence="1">
    <location>
        <begin position="1"/>
        <end position="26"/>
    </location>
</feature>
<name>A0AAU7CNR5_9BACT</name>
<evidence type="ECO:0008006" key="3">
    <source>
        <dbReference type="Google" id="ProtNLM"/>
    </source>
</evidence>
<sequence length="173" mass="18341">MANSQETREKIVEADPNLDPISGEPGAHPVGVGLGAAVGGATAGILGGMAAGAVSGTAAGPIGTVVGAVVGGVAGGLAGKGIAESIDPTIEDAYWREHHTARPYYDPSTTYDDYEPAYRTGWEARSKWSDKSFDDIEPDLRRDWEARQAKPSSMTWEKARPATRDAWDRLTER</sequence>
<gene>
    <name evidence="2" type="ORF">V5E97_12045</name>
</gene>
<reference evidence="2" key="1">
    <citation type="submission" date="2024-05" db="EMBL/GenBank/DDBJ databases">
        <title>Planctomycetes of the genus Singulisphaera possess chitinolytic capabilities.</title>
        <authorList>
            <person name="Ivanova A."/>
        </authorList>
    </citation>
    <scope>NUCLEOTIDE SEQUENCE</scope>
    <source>
        <strain evidence="2">Ch08T</strain>
    </source>
</reference>
<dbReference type="AlphaFoldDB" id="A0AAU7CNR5"/>
<dbReference type="EMBL" id="CP155447">
    <property type="protein sequence ID" value="XBH06735.1"/>
    <property type="molecule type" value="Genomic_DNA"/>
</dbReference>
<feature type="compositionally biased region" description="Basic and acidic residues" evidence="1">
    <location>
        <begin position="157"/>
        <end position="173"/>
    </location>
</feature>
<organism evidence="2">
    <name type="scientific">Singulisphaera sp. Ch08</name>
    <dbReference type="NCBI Taxonomy" id="3120278"/>
    <lineage>
        <taxon>Bacteria</taxon>
        <taxon>Pseudomonadati</taxon>
        <taxon>Planctomycetota</taxon>
        <taxon>Planctomycetia</taxon>
        <taxon>Isosphaerales</taxon>
        <taxon>Isosphaeraceae</taxon>
        <taxon>Singulisphaera</taxon>
    </lineage>
</organism>
<evidence type="ECO:0000256" key="1">
    <source>
        <dbReference type="SAM" id="MobiDB-lite"/>
    </source>
</evidence>
<proteinExistence type="predicted"/>
<feature type="region of interest" description="Disordered" evidence="1">
    <location>
        <begin position="146"/>
        <end position="173"/>
    </location>
</feature>
<dbReference type="RefSeq" id="WP_406699583.1">
    <property type="nucleotide sequence ID" value="NZ_CP155447.1"/>
</dbReference>
<feature type="compositionally biased region" description="Basic and acidic residues" evidence="1">
    <location>
        <begin position="1"/>
        <end position="13"/>
    </location>
</feature>